<feature type="compositionally biased region" description="Basic and acidic residues" evidence="1">
    <location>
        <begin position="664"/>
        <end position="762"/>
    </location>
</feature>
<keyword evidence="3" id="KW-1185">Reference proteome</keyword>
<feature type="compositionally biased region" description="Basic and acidic residues" evidence="1">
    <location>
        <begin position="550"/>
        <end position="566"/>
    </location>
</feature>
<feature type="compositionally biased region" description="Basic and acidic residues" evidence="1">
    <location>
        <begin position="259"/>
        <end position="300"/>
    </location>
</feature>
<proteinExistence type="predicted"/>
<feature type="compositionally biased region" description="Basic and acidic residues" evidence="1">
    <location>
        <begin position="1717"/>
        <end position="1837"/>
    </location>
</feature>
<feature type="compositionally biased region" description="Acidic residues" evidence="1">
    <location>
        <begin position="1313"/>
        <end position="1328"/>
    </location>
</feature>
<evidence type="ECO:0000313" key="3">
    <source>
        <dbReference type="Proteomes" id="UP001558713"/>
    </source>
</evidence>
<feature type="region of interest" description="Disordered" evidence="1">
    <location>
        <begin position="259"/>
        <end position="312"/>
    </location>
</feature>
<feature type="compositionally biased region" description="Basic and acidic residues" evidence="1">
    <location>
        <begin position="416"/>
        <end position="430"/>
    </location>
</feature>
<feature type="compositionally biased region" description="Basic and acidic residues" evidence="1">
    <location>
        <begin position="499"/>
        <end position="527"/>
    </location>
</feature>
<reference evidence="2 3" key="1">
    <citation type="submission" date="2024-04" db="EMBL/GenBank/DDBJ databases">
        <title>Genome assembly C_amara_ONT_v2.</title>
        <authorList>
            <person name="Yant L."/>
            <person name="Moore C."/>
            <person name="Slenker M."/>
        </authorList>
    </citation>
    <scope>NUCLEOTIDE SEQUENCE [LARGE SCALE GENOMIC DNA]</scope>
    <source>
        <tissue evidence="2">Leaf</tissue>
    </source>
</reference>
<feature type="compositionally biased region" description="Basic and acidic residues" evidence="1">
    <location>
        <begin position="1624"/>
        <end position="1700"/>
    </location>
</feature>
<gene>
    <name evidence="2" type="ORF">V5N11_033305</name>
</gene>
<feature type="compositionally biased region" description="Basic and acidic residues" evidence="1">
    <location>
        <begin position="1167"/>
        <end position="1198"/>
    </location>
</feature>
<feature type="compositionally biased region" description="Basic and acidic residues" evidence="1">
    <location>
        <begin position="1529"/>
        <end position="1548"/>
    </location>
</feature>
<feature type="compositionally biased region" description="Basic and acidic residues" evidence="1">
    <location>
        <begin position="1431"/>
        <end position="1488"/>
    </location>
</feature>
<sequence>MKEEKGENANVGRKSEGKSLIKLKEKEEQNSKGQKPHSKQENTKELLEEKTPVAETSIGNDILKPFQETEVAEVDTLGKTVDEVKDKKKKNGDAKEEIDAKMGEVFTPNIAETVTKTEEFESDQLKADEVDKIQKLVEKKDKDEENANAGAQSEDIAEHKFQGQKRDDKQEKIKELVEEQTPETEANIGNDIPRLVQDRCEEIKKQPEEYKEKIMETGKKISDAASERKVQEIIRQQELDEPSRCVKESKTRELVKCKTSDEEKKEKEIAETETKEQESYRPKILREQEKMEELADEKTKFSKNRKVKEKEEIAEKKTEFGDDISRKVQDIEQRDSEAMKGQEEKDMIQELVLEEKLSDEGKGIIAEAETKAENDKSKKVQEIDEQQSHEEEKCGKQFQQLIGGEISGLGEVEDVEKEKKITEAEKRNSDIPRAAQEIGEKDSDVSEEYRGIYRNEHEEEKKDEADRPEKITGMIEQELVNLNTRLEQDNVEDGEETQELQKEKIKDCKEEDSSEESKANTDDVVRKVQGTKEQDLYELKGEHVRKIKELVEEKTGDHENVEEKEIAGSQIEAECGSLKKIDCSEEQDLHEPKIHKERDKTRISGAEEPSGQEKEEDEENIFESMKITENENSTNVKDFEEERPDKPESNEKRYKIQEVVEAGHNGRKEDQQEEKVHAKAELETEKESSKKVQETEQQEYDRVKRSMVQDKMAETEENRATEEKAIMERRTKTKDDSLKSIRDDEDQELSKPYKRQEDKIQELAEMGTSDYREKVKKQDEDDDILRSQEAGRPDLGEPSNIPQLVGEEKMEERENRKDLVNEEVTGPKDKDTVEEGHNDHKEKQQDKKVIAKAELKTEEESSKKVQEIGKHEFDGLKRSLVQNKMQETEEKGKNRAMDEKNIVERKKKTKDGNLRKVRGDQDPELSKPYKIPDLDEVERHGEQCNIPQLVGEEKVENNAELGGKMEDDSSGKFHEFEEGKSYEYWTYEQREKRKDLVKEEATDLKDRHTGGKGHDDHKEEQQEENIIAKADFEKQELKSEEHSLKKFREIEKEEYDGLKRSMVEDKMRETEETDKTRAMEENEIVASREKTKDGSLRKVREGDNPELGRHKRHGEEDMIQKLVERELSDHREKVKKKDEEDISRSQETGKLDLGELERHCKQRKIHQSVEDEKGEGKMENIPELGEKMKGDSSGKVHEFRKQKSYEDWIEEESEEIENLVKEEEPGPKDKLTGGEGEHEEERYEKVAETITKVEDEINTNAGEDKEPESDKKERYGKLDENLVDDFTTKIQETEKEDSHELEMHEKLDIVPDFVEDETGDQEDEEAEEAAALMASNENGSSRKVQKIEEKTEKHTEQNKISETSGPEMQEEDEERVAEKKTEELTAHVQELEGETENIKDDNGEEKREEKGKQGKTVETMSGERFKKKNRKSMEEKSTAPEVEKEGNEKIAEDEIGSRIEDQEIKRQEPYELLRSGEHDKIPQCHREEEKVEIEEIKRTAEDVSSRKVQQIKAQEPDGLEKYQKLREIQEKRNIQESVEEETREHGEEEMNEGGGYKAVLQPKSIASSQSQDVEEKESNQPKRYAEQAKIQEVLMTEEEGKEEYHIREGEQNEKAKIVPQVESKANDDSSVKNETERHESTGLRGEKDIENHQELMEIETSDQRKSETEEEVAEKAETINEYDSSRKIHEHEERKSDKMSENFAAEETQQGEVLEEVETKIGKVKETEEQEEDKKQSFVEKDTSGKAKENKNQETKRRDDSSRKKTQENENQESHEQKRNEEQDKKKLELVEKKTNYCRSEEDANEDKEIPEAEVPRKLKQIEKQESTKIVKRHENQELVEEEMNNQEGENKNSIKDEETAMTETKSKDNESRKIHQTVEQETSEQGRINEFVEDRTHCRDKENLEKTFEDDSSKSG</sequence>
<evidence type="ECO:0000313" key="2">
    <source>
        <dbReference type="EMBL" id="KAL1189996.1"/>
    </source>
</evidence>
<feature type="compositionally biased region" description="Basic and acidic residues" evidence="1">
    <location>
        <begin position="998"/>
        <end position="1020"/>
    </location>
</feature>
<feature type="compositionally biased region" description="Basic and acidic residues" evidence="1">
    <location>
        <begin position="1891"/>
        <end position="1917"/>
    </location>
</feature>
<dbReference type="Proteomes" id="UP001558713">
    <property type="component" value="Unassembled WGS sequence"/>
</dbReference>
<feature type="compositionally biased region" description="Basic and acidic residues" evidence="1">
    <location>
        <begin position="1262"/>
        <end position="1279"/>
    </location>
</feature>
<name>A0ABD0Z7P1_CARAN</name>
<feature type="region of interest" description="Disordered" evidence="1">
    <location>
        <begin position="998"/>
        <end position="1023"/>
    </location>
</feature>
<feature type="compositionally biased region" description="Basic and acidic residues" evidence="1">
    <location>
        <begin position="438"/>
        <end position="470"/>
    </location>
</feature>
<comment type="caution">
    <text evidence="2">The sequence shown here is derived from an EMBL/GenBank/DDBJ whole genome shotgun (WGS) entry which is preliminary data.</text>
</comment>
<feature type="region of interest" description="Disordered" evidence="1">
    <location>
        <begin position="409"/>
        <end position="527"/>
    </location>
</feature>
<feature type="compositionally biased region" description="Basic and acidic residues" evidence="1">
    <location>
        <begin position="1218"/>
        <end position="1255"/>
    </location>
</feature>
<feature type="compositionally biased region" description="Basic and acidic residues" evidence="1">
    <location>
        <begin position="1345"/>
        <end position="1359"/>
    </location>
</feature>
<feature type="compositionally biased region" description="Basic and acidic residues" evidence="1">
    <location>
        <begin position="38"/>
        <end position="52"/>
    </location>
</feature>
<feature type="region of interest" description="Disordered" evidence="1">
    <location>
        <begin position="1293"/>
        <end position="1488"/>
    </location>
</feature>
<feature type="compositionally biased region" description="Basic and acidic residues" evidence="1">
    <location>
        <begin position="1376"/>
        <end position="1385"/>
    </location>
</feature>
<feature type="compositionally biased region" description="Basic and acidic residues" evidence="1">
    <location>
        <begin position="806"/>
        <end position="877"/>
    </location>
</feature>
<feature type="region of interest" description="Disordered" evidence="1">
    <location>
        <begin position="367"/>
        <end position="395"/>
    </location>
</feature>
<protein>
    <recommendedName>
        <fullName evidence="4">Trichohyalin-like</fullName>
    </recommendedName>
</protein>
<feature type="compositionally biased region" description="Basic and acidic residues" evidence="1">
    <location>
        <begin position="156"/>
        <end position="177"/>
    </location>
</feature>
<feature type="region of interest" description="Disordered" evidence="1">
    <location>
        <begin position="550"/>
        <end position="938"/>
    </location>
</feature>
<feature type="region of interest" description="Disordered" evidence="1">
    <location>
        <begin position="1210"/>
        <end position="1279"/>
    </location>
</feature>
<feature type="compositionally biased region" description="Basic and acidic residues" evidence="1">
    <location>
        <begin position="1"/>
        <end position="30"/>
    </location>
</feature>
<feature type="compositionally biased region" description="Basic and acidic residues" evidence="1">
    <location>
        <begin position="1061"/>
        <end position="1159"/>
    </location>
</feature>
<feature type="compositionally biased region" description="Basic and acidic residues" evidence="1">
    <location>
        <begin position="1576"/>
        <end position="1586"/>
    </location>
</feature>
<feature type="compositionally biased region" description="Acidic residues" evidence="1">
    <location>
        <begin position="489"/>
        <end position="498"/>
    </location>
</feature>
<feature type="region of interest" description="Disordered" evidence="1">
    <location>
        <begin position="1529"/>
        <end position="1917"/>
    </location>
</feature>
<dbReference type="EMBL" id="JBANAX010000882">
    <property type="protein sequence ID" value="KAL1189996.1"/>
    <property type="molecule type" value="Genomic_DNA"/>
</dbReference>
<feature type="region of interest" description="Disordered" evidence="1">
    <location>
        <begin position="76"/>
        <end position="101"/>
    </location>
</feature>
<accession>A0ABD0Z7P1</accession>
<feature type="compositionally biased region" description="Basic and acidic residues" evidence="1">
    <location>
        <begin position="1849"/>
        <end position="1879"/>
    </location>
</feature>
<feature type="region of interest" description="Disordered" evidence="1">
    <location>
        <begin position="1061"/>
        <end position="1198"/>
    </location>
</feature>
<feature type="compositionally biased region" description="Basic and acidic residues" evidence="1">
    <location>
        <begin position="1293"/>
        <end position="1309"/>
    </location>
</feature>
<feature type="region of interest" description="Disordered" evidence="1">
    <location>
        <begin position="137"/>
        <end position="193"/>
    </location>
</feature>
<evidence type="ECO:0000256" key="1">
    <source>
        <dbReference type="SAM" id="MobiDB-lite"/>
    </source>
</evidence>
<feature type="compositionally biased region" description="Basic and acidic residues" evidence="1">
    <location>
        <begin position="637"/>
        <end position="658"/>
    </location>
</feature>
<feature type="compositionally biased region" description="Basic and acidic residues" evidence="1">
    <location>
        <begin position="80"/>
        <end position="101"/>
    </location>
</feature>
<feature type="compositionally biased region" description="Basic and acidic residues" evidence="1">
    <location>
        <begin position="1396"/>
        <end position="1412"/>
    </location>
</feature>
<feature type="compositionally biased region" description="Basic and acidic residues" evidence="1">
    <location>
        <begin position="770"/>
        <end position="795"/>
    </location>
</feature>
<feature type="compositionally biased region" description="Basic and acidic residues" evidence="1">
    <location>
        <begin position="1602"/>
        <end position="1616"/>
    </location>
</feature>
<feature type="compositionally biased region" description="Basic and acidic residues" evidence="1">
    <location>
        <begin position="577"/>
        <end position="602"/>
    </location>
</feature>
<evidence type="ECO:0008006" key="4">
    <source>
        <dbReference type="Google" id="ProtNLM"/>
    </source>
</evidence>
<feature type="region of interest" description="Disordered" evidence="1">
    <location>
        <begin position="1"/>
        <end position="61"/>
    </location>
</feature>
<organism evidence="2 3">
    <name type="scientific">Cardamine amara subsp. amara</name>
    <dbReference type="NCBI Taxonomy" id="228776"/>
    <lineage>
        <taxon>Eukaryota</taxon>
        <taxon>Viridiplantae</taxon>
        <taxon>Streptophyta</taxon>
        <taxon>Embryophyta</taxon>
        <taxon>Tracheophyta</taxon>
        <taxon>Spermatophyta</taxon>
        <taxon>Magnoliopsida</taxon>
        <taxon>eudicotyledons</taxon>
        <taxon>Gunneridae</taxon>
        <taxon>Pentapetalae</taxon>
        <taxon>rosids</taxon>
        <taxon>malvids</taxon>
        <taxon>Brassicales</taxon>
        <taxon>Brassicaceae</taxon>
        <taxon>Cardamineae</taxon>
        <taxon>Cardamine</taxon>
    </lineage>
</organism>
<feature type="compositionally biased region" description="Basic and acidic residues" evidence="1">
    <location>
        <begin position="886"/>
        <end position="938"/>
    </location>
</feature>